<comment type="caution">
    <text evidence="2">The sequence shown here is derived from an EMBL/GenBank/DDBJ whole genome shotgun (WGS) entry which is preliminary data.</text>
</comment>
<dbReference type="OrthoDB" id="317332at2"/>
<dbReference type="EMBL" id="QWEI01000002">
    <property type="protein sequence ID" value="RHW38345.1"/>
    <property type="molecule type" value="Genomic_DNA"/>
</dbReference>
<reference evidence="2 3" key="1">
    <citation type="submission" date="2018-08" db="EMBL/GenBank/DDBJ databases">
        <title>Lysinibacillus sp. YLB-03 draft genome sequence.</title>
        <authorList>
            <person name="Yu L."/>
        </authorList>
    </citation>
    <scope>NUCLEOTIDE SEQUENCE [LARGE SCALE GENOMIC DNA]</scope>
    <source>
        <strain evidence="2 3">YLB-03</strain>
    </source>
</reference>
<dbReference type="InterPro" id="IPR004360">
    <property type="entry name" value="Glyas_Fos-R_dOase_dom"/>
</dbReference>
<dbReference type="AlphaFoldDB" id="A0A396SHZ9"/>
<proteinExistence type="predicted"/>
<dbReference type="Proteomes" id="UP000265692">
    <property type="component" value="Unassembled WGS sequence"/>
</dbReference>
<dbReference type="SUPFAM" id="SSF54593">
    <property type="entry name" value="Glyoxalase/Bleomycin resistance protein/Dihydroxybiphenyl dioxygenase"/>
    <property type="match status" value="1"/>
</dbReference>
<keyword evidence="3" id="KW-1185">Reference proteome</keyword>
<dbReference type="InterPro" id="IPR037523">
    <property type="entry name" value="VOC_core"/>
</dbReference>
<dbReference type="Gene3D" id="3.10.180.10">
    <property type="entry name" value="2,3-Dihydroxybiphenyl 1,2-Dioxygenase, domain 1"/>
    <property type="match status" value="2"/>
</dbReference>
<feature type="domain" description="VOC" evidence="1">
    <location>
        <begin position="20"/>
        <end position="132"/>
    </location>
</feature>
<dbReference type="Pfam" id="PF00903">
    <property type="entry name" value="Glyoxalase"/>
    <property type="match status" value="1"/>
</dbReference>
<dbReference type="RefSeq" id="WP_118875379.1">
    <property type="nucleotide sequence ID" value="NZ_QWEI01000002.1"/>
</dbReference>
<dbReference type="InterPro" id="IPR051332">
    <property type="entry name" value="Fosfomycin_Res_Enzymes"/>
</dbReference>
<evidence type="ECO:0000259" key="1">
    <source>
        <dbReference type="PROSITE" id="PS51819"/>
    </source>
</evidence>
<dbReference type="PROSITE" id="PS51819">
    <property type="entry name" value="VOC"/>
    <property type="match status" value="2"/>
</dbReference>
<feature type="domain" description="VOC" evidence="1">
    <location>
        <begin position="149"/>
        <end position="262"/>
    </location>
</feature>
<evidence type="ECO:0000313" key="3">
    <source>
        <dbReference type="Proteomes" id="UP000265692"/>
    </source>
</evidence>
<protein>
    <recommendedName>
        <fullName evidence="1">VOC domain-containing protein</fullName>
    </recommendedName>
</protein>
<accession>A0A396SHZ9</accession>
<evidence type="ECO:0000313" key="2">
    <source>
        <dbReference type="EMBL" id="RHW38345.1"/>
    </source>
</evidence>
<gene>
    <name evidence="2" type="ORF">D1B33_05525</name>
</gene>
<dbReference type="PANTHER" id="PTHR36113">
    <property type="entry name" value="LYASE, PUTATIVE-RELATED-RELATED"/>
    <property type="match status" value="1"/>
</dbReference>
<organism evidence="2 3">
    <name type="scientific">Ureibacillus yapensis</name>
    <dbReference type="NCBI Taxonomy" id="2304605"/>
    <lineage>
        <taxon>Bacteria</taxon>
        <taxon>Bacillati</taxon>
        <taxon>Bacillota</taxon>
        <taxon>Bacilli</taxon>
        <taxon>Bacillales</taxon>
        <taxon>Caryophanaceae</taxon>
        <taxon>Ureibacillus</taxon>
    </lineage>
</organism>
<sequence length="315" mass="35798">MNENQESVKEGSLNKMKVFKLGYAEFCTKDVKALTNYYTSTMGFTLTEEGENGKSYISSGVDHHNIVVAPSNVSHLNKVGWQVGGEMTLQEIGKQLKERGISSELKTDAEPGISELLELQDPGGTIVNLYKEIAMPTPGYREAGIVPNKLGHIAIGVKNAKETVDFYKQVLGFWETDKIGDLATFLTCNSDHHTLNILQSKRPVMHHIAFELRSFEHHKDSSDKLSKYGVPILWGPSRHTAGHNIASYHRDPDQHYIELFSDLDIYIPELDYMDPRPWHENLPQRPKVWESLSYWGTDFKHDLVEIVMQEEEVKI</sequence>
<name>A0A396SHZ9_9BACL</name>
<dbReference type="PANTHER" id="PTHR36113:SF1">
    <property type="entry name" value="GLYOXALASE_BLEOMYCIN RESISTANCE PROTEIN_DIOXYGENASE"/>
    <property type="match status" value="1"/>
</dbReference>
<dbReference type="InterPro" id="IPR029068">
    <property type="entry name" value="Glyas_Bleomycin-R_OHBP_Dase"/>
</dbReference>